<gene>
    <name evidence="2" type="ORF">GCM10009804_47110</name>
</gene>
<feature type="domain" description="HMA" evidence="1">
    <location>
        <begin position="315"/>
        <end position="354"/>
    </location>
</feature>
<dbReference type="Gene3D" id="3.30.70.100">
    <property type="match status" value="1"/>
</dbReference>
<dbReference type="InterPro" id="IPR036163">
    <property type="entry name" value="HMA_dom_sf"/>
</dbReference>
<dbReference type="RefSeq" id="WP_344236317.1">
    <property type="nucleotide sequence ID" value="NZ_BAAAPH010000015.1"/>
</dbReference>
<dbReference type="SUPFAM" id="SSF55008">
    <property type="entry name" value="HMA, heavy metal-associated domain"/>
    <property type="match status" value="1"/>
</dbReference>
<name>A0ABN2DUJ1_9ACTN</name>
<dbReference type="CDD" id="cd00371">
    <property type="entry name" value="HMA"/>
    <property type="match status" value="1"/>
</dbReference>
<sequence length="380" mass="40937">MTAEPGQAGTTSRTSAARLLVELAHERFDTPAPVAPVHIGYREETIEKLEGERAEFLRTRLADCPSWLVTAATNRVTWTDSDGVSNVAYSGALGPVVPIVAREATLAWWHKLDADPAGRTVNDAEGELLATVTTDKLPREILRSGVEAAARVLVQHAYLADRTPYTDPASFAAVLRDSGLFTTVAGTWHWGLQASTYRRGLIPVQLICFGGRVTYSADSVAALRAMKDARIAAAQANDRPNDHADPSAEQYAALEGNEHPRCLAHPPQLIDGHRVSLLTQLAAAYVDTFTQLLELVTLTSSTSTETETSMSATSFEVPDMTCHHCINTITKAVAEFGVEAPTFDLETKRVVASFPSAEIREQSYAAIRAHGYTVVPAAAG</sequence>
<proteinExistence type="predicted"/>
<protein>
    <recommendedName>
        <fullName evidence="1">HMA domain-containing protein</fullName>
    </recommendedName>
</protein>
<evidence type="ECO:0000313" key="2">
    <source>
        <dbReference type="EMBL" id="GAA1585442.1"/>
    </source>
</evidence>
<comment type="caution">
    <text evidence="2">The sequence shown here is derived from an EMBL/GenBank/DDBJ whole genome shotgun (WGS) entry which is preliminary data.</text>
</comment>
<reference evidence="2 3" key="1">
    <citation type="journal article" date="2019" name="Int. J. Syst. Evol. Microbiol.">
        <title>The Global Catalogue of Microorganisms (GCM) 10K type strain sequencing project: providing services to taxonomists for standard genome sequencing and annotation.</title>
        <authorList>
            <consortium name="The Broad Institute Genomics Platform"/>
            <consortium name="The Broad Institute Genome Sequencing Center for Infectious Disease"/>
            <person name="Wu L."/>
            <person name="Ma J."/>
        </authorList>
    </citation>
    <scope>NUCLEOTIDE SEQUENCE [LARGE SCALE GENOMIC DNA]</scope>
    <source>
        <strain evidence="2 3">JCM 15572</strain>
    </source>
</reference>
<keyword evidence="3" id="KW-1185">Reference proteome</keyword>
<organism evidence="2 3">
    <name type="scientific">Kribbella hippodromi</name>
    <dbReference type="NCBI Taxonomy" id="434347"/>
    <lineage>
        <taxon>Bacteria</taxon>
        <taxon>Bacillati</taxon>
        <taxon>Actinomycetota</taxon>
        <taxon>Actinomycetes</taxon>
        <taxon>Propionibacteriales</taxon>
        <taxon>Kribbellaceae</taxon>
        <taxon>Kribbella</taxon>
    </lineage>
</organism>
<dbReference type="EMBL" id="BAAAPH010000015">
    <property type="protein sequence ID" value="GAA1585442.1"/>
    <property type="molecule type" value="Genomic_DNA"/>
</dbReference>
<evidence type="ECO:0000313" key="3">
    <source>
        <dbReference type="Proteomes" id="UP001501705"/>
    </source>
</evidence>
<dbReference type="Pfam" id="PF00403">
    <property type="entry name" value="HMA"/>
    <property type="match status" value="1"/>
</dbReference>
<evidence type="ECO:0000259" key="1">
    <source>
        <dbReference type="Pfam" id="PF00403"/>
    </source>
</evidence>
<dbReference type="Proteomes" id="UP001501705">
    <property type="component" value="Unassembled WGS sequence"/>
</dbReference>
<accession>A0ABN2DUJ1</accession>
<dbReference type="InterPro" id="IPR006121">
    <property type="entry name" value="HMA_dom"/>
</dbReference>